<keyword evidence="3" id="KW-1185">Reference proteome</keyword>
<reference evidence="2" key="1">
    <citation type="submission" date="2021-10" db="EMBL/GenBank/DDBJ databases">
        <title>Streptomyces nigrumlapis sp.nov.,an antimicrobial producing actinobacterium isolated from Black Gobi rocks.</title>
        <authorList>
            <person name="Wen Y."/>
            <person name="Zhang W."/>
            <person name="Liu X.G."/>
        </authorList>
    </citation>
    <scope>NUCLEOTIDE SEQUENCE</scope>
    <source>
        <strain evidence="2">ST13-2-2</strain>
    </source>
</reference>
<evidence type="ECO:0000313" key="3">
    <source>
        <dbReference type="Proteomes" id="UP000830115"/>
    </source>
</evidence>
<feature type="region of interest" description="Disordered" evidence="1">
    <location>
        <begin position="25"/>
        <end position="106"/>
    </location>
</feature>
<gene>
    <name evidence="2" type="ORF">K9S39_01070</name>
</gene>
<evidence type="ECO:0000256" key="1">
    <source>
        <dbReference type="SAM" id="MobiDB-lite"/>
    </source>
</evidence>
<evidence type="ECO:0000313" key="2">
    <source>
        <dbReference type="EMBL" id="UQA97584.1"/>
    </source>
</evidence>
<feature type="compositionally biased region" description="Low complexity" evidence="1">
    <location>
        <begin position="93"/>
        <end position="106"/>
    </location>
</feature>
<feature type="compositionally biased region" description="Low complexity" evidence="1">
    <location>
        <begin position="34"/>
        <end position="46"/>
    </location>
</feature>
<sequence>MEKVPGITLRPRELQFWPPLVASVRASGLPGPEAQPGTARAAAPAGGHHHQPGPPRQPGRRSRPVSRDQAMRALTEGVDPCALCRPDTELGISLSPSTSLGSSARS</sequence>
<dbReference type="InterPro" id="IPR046200">
    <property type="entry name" value="DUF6233"/>
</dbReference>
<dbReference type="Pfam" id="PF19746">
    <property type="entry name" value="DUF6233"/>
    <property type="match status" value="1"/>
</dbReference>
<accession>A0ABY4MIE2</accession>
<name>A0ABY4MIE2_9ACTN</name>
<dbReference type="Proteomes" id="UP000830115">
    <property type="component" value="Chromosome"/>
</dbReference>
<organism evidence="2 3">
    <name type="scientific">Streptomyces halobius</name>
    <dbReference type="NCBI Taxonomy" id="2879846"/>
    <lineage>
        <taxon>Bacteria</taxon>
        <taxon>Bacillati</taxon>
        <taxon>Actinomycetota</taxon>
        <taxon>Actinomycetes</taxon>
        <taxon>Kitasatosporales</taxon>
        <taxon>Streptomycetaceae</taxon>
        <taxon>Streptomyces</taxon>
    </lineage>
</organism>
<protein>
    <submittedName>
        <fullName evidence="2">DUF6233 domain-containing protein</fullName>
    </submittedName>
</protein>
<proteinExistence type="predicted"/>
<dbReference type="EMBL" id="CP086322">
    <property type="protein sequence ID" value="UQA97584.1"/>
    <property type="molecule type" value="Genomic_DNA"/>
</dbReference>